<proteinExistence type="predicted"/>
<dbReference type="RefSeq" id="WP_269923066.1">
    <property type="nucleotide sequence ID" value="NZ_JAMKBI010000015.1"/>
</dbReference>
<evidence type="ECO:0000313" key="2">
    <source>
        <dbReference type="Proteomes" id="UP001152172"/>
    </source>
</evidence>
<evidence type="ECO:0000313" key="1">
    <source>
        <dbReference type="EMBL" id="MCZ8535044.1"/>
    </source>
</evidence>
<dbReference type="EMBL" id="JAMKBI010000015">
    <property type="protein sequence ID" value="MCZ8535044.1"/>
    <property type="molecule type" value="Genomic_DNA"/>
</dbReference>
<organism evidence="1 2">
    <name type="scientific">Psychrobacillus psychrodurans</name>
    <dbReference type="NCBI Taxonomy" id="126157"/>
    <lineage>
        <taxon>Bacteria</taxon>
        <taxon>Bacillati</taxon>
        <taxon>Bacillota</taxon>
        <taxon>Bacilli</taxon>
        <taxon>Bacillales</taxon>
        <taxon>Bacillaceae</taxon>
        <taxon>Psychrobacillus</taxon>
    </lineage>
</organism>
<protein>
    <submittedName>
        <fullName evidence="1">Transcriptional regulator</fullName>
    </submittedName>
</protein>
<name>A0A9X3LEW8_9BACI</name>
<sequence length="413" mass="46362">MLTRIAVLGSATFIERLRSFEHELPSIRLDYYTYNIPSDAKDIIPTIKPCDAVFFSGSFPFTYAKDSIAKLPIPTFYLKQDENAIMTTLLSLSLTNPTAVHKLSIDLVHPEGVKNVLEDIGLTNQTPFLMKIDTSFDLEEIVAFHTILQKNGATLLAITSIHAVYQRLRDNGLSVIRMIDPKSSIIKAIEDTKSLALLFKSQSAKIAVGYIQTNIESSISEEKVKQIAASIQANTVKEADNLYTLFSTQGDVQEALNNNFITSWMNSSLAVKMAFGYGKTVLEATQNARDALSYATDNTAYLLTDSKELLGPYPYSNKQVRLKNVEPQFVQIAKETTLSPANLSKVIQFSRSRKSTEFTAYDLEVYLQVSRRTTERILKKLADHGYAQIIGEEMTYQQGRPRAIYELNFPIYN</sequence>
<dbReference type="Proteomes" id="UP001152172">
    <property type="component" value="Unassembled WGS sequence"/>
</dbReference>
<accession>A0A9X3LEW8</accession>
<comment type="caution">
    <text evidence="1">The sequence shown here is derived from an EMBL/GenBank/DDBJ whole genome shotgun (WGS) entry which is preliminary data.</text>
</comment>
<gene>
    <name evidence="1" type="ORF">M9R61_17195</name>
</gene>
<dbReference type="AlphaFoldDB" id="A0A9X3LEW8"/>
<keyword evidence="2" id="KW-1185">Reference proteome</keyword>
<reference evidence="1" key="1">
    <citation type="submission" date="2022-05" db="EMBL/GenBank/DDBJ databases">
        <authorList>
            <person name="Colautti A."/>
            <person name="Iacumin L."/>
        </authorList>
    </citation>
    <scope>NUCLEOTIDE SEQUENCE</scope>
    <source>
        <strain evidence="1">DSM 30747</strain>
    </source>
</reference>